<proteinExistence type="predicted"/>
<organism evidence="2 3">
    <name type="scientific">Dehalococcoides mccartyi</name>
    <dbReference type="NCBI Taxonomy" id="61435"/>
    <lineage>
        <taxon>Bacteria</taxon>
        <taxon>Bacillati</taxon>
        <taxon>Chloroflexota</taxon>
        <taxon>Dehalococcoidia</taxon>
        <taxon>Dehalococcoidales</taxon>
        <taxon>Dehalococcoidaceae</taxon>
        <taxon>Dehalococcoides</taxon>
    </lineage>
</organism>
<dbReference type="Proteomes" id="UP000053577">
    <property type="component" value="Unassembled WGS sequence"/>
</dbReference>
<accession>A0A0V8M0J4</accession>
<evidence type="ECO:0000256" key="1">
    <source>
        <dbReference type="SAM" id="Phobius"/>
    </source>
</evidence>
<name>A0A0V8M0J4_9CHLR</name>
<gene>
    <name evidence="2" type="ORF">DA01_07535</name>
</gene>
<dbReference type="EMBL" id="JGYD01000025">
    <property type="protein sequence ID" value="KSV17291.1"/>
    <property type="molecule type" value="Genomic_DNA"/>
</dbReference>
<reference evidence="2 3" key="1">
    <citation type="journal article" date="2015" name="Sci. Rep.">
        <title>A comparative genomics and reductive dehalogenase gene transcription study of two chloroethene-respiring bacteria, Dehalococcoides mccartyi strains MB and 11a.</title>
        <authorList>
            <person name="Low A."/>
            <person name="Shen Z."/>
            <person name="Cheng D."/>
            <person name="Rogers M.J."/>
            <person name="Lee P.K."/>
            <person name="He J."/>
        </authorList>
    </citation>
    <scope>NUCLEOTIDE SEQUENCE [LARGE SCALE GENOMIC DNA]</scope>
    <source>
        <strain evidence="2 3">MB</strain>
    </source>
</reference>
<evidence type="ECO:0000313" key="2">
    <source>
        <dbReference type="EMBL" id="KSV17291.1"/>
    </source>
</evidence>
<dbReference type="AlphaFoldDB" id="A0A0V8M0J4"/>
<keyword evidence="1" id="KW-0812">Transmembrane</keyword>
<keyword evidence="1" id="KW-1133">Transmembrane helix</keyword>
<dbReference type="PATRIC" id="fig|61435.5.peg.1480"/>
<comment type="caution">
    <text evidence="2">The sequence shown here is derived from an EMBL/GenBank/DDBJ whole genome shotgun (WGS) entry which is preliminary data.</text>
</comment>
<keyword evidence="1" id="KW-0472">Membrane</keyword>
<dbReference type="RefSeq" id="WP_058292689.1">
    <property type="nucleotide sequence ID" value="NZ_JGYD01000025.1"/>
</dbReference>
<evidence type="ECO:0000313" key="3">
    <source>
        <dbReference type="Proteomes" id="UP000053577"/>
    </source>
</evidence>
<protein>
    <submittedName>
        <fullName evidence="2">Uncharacterized protein</fullName>
    </submittedName>
</protein>
<feature type="transmembrane region" description="Helical" evidence="1">
    <location>
        <begin position="38"/>
        <end position="59"/>
    </location>
</feature>
<sequence length="65" mass="7085">MIGQQIQSPAVPVGGYMPAQAPAPYATYYPAQTDMTGIIEMIMPIMMMMLVLSMIMPMVKEMGKG</sequence>